<protein>
    <submittedName>
        <fullName evidence="2">Uncharacterized protein</fullName>
    </submittedName>
</protein>
<organism evidence="1 2">
    <name type="scientific">Panagrolaimus sp. ES5</name>
    <dbReference type="NCBI Taxonomy" id="591445"/>
    <lineage>
        <taxon>Eukaryota</taxon>
        <taxon>Metazoa</taxon>
        <taxon>Ecdysozoa</taxon>
        <taxon>Nematoda</taxon>
        <taxon>Chromadorea</taxon>
        <taxon>Rhabditida</taxon>
        <taxon>Tylenchina</taxon>
        <taxon>Panagrolaimomorpha</taxon>
        <taxon>Panagrolaimoidea</taxon>
        <taxon>Panagrolaimidae</taxon>
        <taxon>Panagrolaimus</taxon>
    </lineage>
</organism>
<sequence length="902" mass="102702">MTEGNRPKFSYLKKGVGQARYIKRNAILNPPPPNLSSPSSSDKTKTSTHSLSLIENLSPITKEPVINVRPTTAETNDSGVRDINLQISPSNDSGSVRTTVTTYHRESPQKPPIQDEANQTNESFKNEYEKCFQRFHQLAPVSARLAEEIDLGLDSSSSTASHTNSFTSLDRIKTPPIAARINANQSPPAHNFQREANESVQIEPQTNANESNQSSDFSAAVVFSSRLKDSSCKQNDDNIILRPDTSTPSHTKSVASLDRIKTPPIQPQTNANESDEQSSNFSAEIVASSRSKDSASVGTSRIHEFAHNDSVATLRANIDSNSRLHGATAGTSHSHQNRPYPTTHSQNDDQETPLNSRSRPPLFKSSSYGSLPYSTRRLYIDQIARRVIPTEFHYELQPRPKLLESPTAPPEFGTPQAHSMKNNNIFLGTPILPEKVVNKEGGKVVESLAEQLRALILCFDAGMDGRNSQVKQLKYLYVEKAKALKRKEQEMKEKMEAEKKKILGANAKLKLETDKIKESDGTLKNLENELKEVKSKFVDTSRNFADIRQAKNQLEQRLKKAEEELQKEKEKAQKWGILNGKLSDDLRLERRKAKMTFQQHIPQPTVPPPREQRQPFHPIPPQKQFEQSIPKSFETIIPPVKPLPRQQFHQQQQQSHHQFHPQQQPQKQFQPPQRKLTNTSTSSIESPTTTKNVHWSSPIEEHLTISSISENFSSLRIFIPEDAELVRTINNPLYDEEQYFQFGDYRIMKECKCESLRYPNGDIQYCCLNDVNVNGKRCEYFNLPNGQEYFVDIIVNEDEGKRQYSDGRIEILENMNTKRNENDFVKLSENTILFCCPGFSVARHLDKDFGGAVTVRVLTEDPQKLWKITICPEHRVFYVKHYNGNTNRRCFYTERRCDHLRN</sequence>
<dbReference type="WBParaSite" id="ES5_v2.g12515.t1">
    <property type="protein sequence ID" value="ES5_v2.g12515.t1"/>
    <property type="gene ID" value="ES5_v2.g12515"/>
</dbReference>
<reference evidence="2" key="1">
    <citation type="submission" date="2022-11" db="UniProtKB">
        <authorList>
            <consortium name="WormBaseParasite"/>
        </authorList>
    </citation>
    <scope>IDENTIFICATION</scope>
</reference>
<dbReference type="Proteomes" id="UP000887579">
    <property type="component" value="Unplaced"/>
</dbReference>
<evidence type="ECO:0000313" key="2">
    <source>
        <dbReference type="WBParaSite" id="ES5_v2.g12515.t1"/>
    </source>
</evidence>
<proteinExistence type="predicted"/>
<accession>A0AC34F605</accession>
<evidence type="ECO:0000313" key="1">
    <source>
        <dbReference type="Proteomes" id="UP000887579"/>
    </source>
</evidence>
<name>A0AC34F605_9BILA</name>